<dbReference type="InterPro" id="IPR000504">
    <property type="entry name" value="RRM_dom"/>
</dbReference>
<dbReference type="PROSITE" id="PS50102">
    <property type="entry name" value="RRM"/>
    <property type="match status" value="1"/>
</dbReference>
<dbReference type="EMBL" id="MNPL01019982">
    <property type="protein sequence ID" value="OQR69748.1"/>
    <property type="molecule type" value="Genomic_DNA"/>
</dbReference>
<keyword evidence="1 2" id="KW-0694">RNA-binding</keyword>
<proteinExistence type="predicted"/>
<dbReference type="GO" id="GO:0003723">
    <property type="term" value="F:RNA binding"/>
    <property type="evidence" value="ECO:0007669"/>
    <property type="project" value="UniProtKB-UniRule"/>
</dbReference>
<dbReference type="Gene3D" id="3.30.70.330">
    <property type="match status" value="1"/>
</dbReference>
<dbReference type="InterPro" id="IPR012677">
    <property type="entry name" value="Nucleotide-bd_a/b_plait_sf"/>
</dbReference>
<keyword evidence="6" id="KW-1185">Reference proteome</keyword>
<protein>
    <recommendedName>
        <fullName evidence="4">RRM domain-containing protein</fullName>
    </recommendedName>
</protein>
<comment type="caution">
    <text evidence="5">The sequence shown here is derived from an EMBL/GenBank/DDBJ whole genome shotgun (WGS) entry which is preliminary data.</text>
</comment>
<evidence type="ECO:0000313" key="5">
    <source>
        <dbReference type="EMBL" id="OQR69748.1"/>
    </source>
</evidence>
<evidence type="ECO:0000256" key="3">
    <source>
        <dbReference type="SAM" id="MobiDB-lite"/>
    </source>
</evidence>
<evidence type="ECO:0000256" key="2">
    <source>
        <dbReference type="PROSITE-ProRule" id="PRU00176"/>
    </source>
</evidence>
<dbReference type="OrthoDB" id="267048at2759"/>
<feature type="domain" description="RRM" evidence="4">
    <location>
        <begin position="20"/>
        <end position="61"/>
    </location>
</feature>
<dbReference type="Pfam" id="PF00076">
    <property type="entry name" value="RRM_1"/>
    <property type="match status" value="1"/>
</dbReference>
<dbReference type="AlphaFoldDB" id="A0A1V9X8P3"/>
<evidence type="ECO:0000313" key="6">
    <source>
        <dbReference type="Proteomes" id="UP000192247"/>
    </source>
</evidence>
<dbReference type="InterPro" id="IPR035979">
    <property type="entry name" value="RBD_domain_sf"/>
</dbReference>
<gene>
    <name evidence="5" type="ORF">BIW11_01794</name>
</gene>
<dbReference type="Proteomes" id="UP000192247">
    <property type="component" value="Unassembled WGS sequence"/>
</dbReference>
<evidence type="ECO:0000256" key="1">
    <source>
        <dbReference type="ARBA" id="ARBA00022884"/>
    </source>
</evidence>
<sequence length="106" mass="11898">MNSPVQHQETVQPQPDADAIKMFVGQIPRSWDENELRNLFEDFGKVHSINVLRDKATGNSRAKTESPVRGLCVLVLDSRGCHLSRRTDSAQMAEDETAIRNSRHVG</sequence>
<reference evidence="5 6" key="1">
    <citation type="journal article" date="2017" name="Gigascience">
        <title>Draft genome of the honey bee ectoparasitic mite, Tropilaelaps mercedesae, is shaped by the parasitic life history.</title>
        <authorList>
            <person name="Dong X."/>
            <person name="Armstrong S.D."/>
            <person name="Xia D."/>
            <person name="Makepeace B.L."/>
            <person name="Darby A.C."/>
            <person name="Kadowaki T."/>
        </authorList>
    </citation>
    <scope>NUCLEOTIDE SEQUENCE [LARGE SCALE GENOMIC DNA]</scope>
    <source>
        <strain evidence="5">Wuxi-XJTLU</strain>
    </source>
</reference>
<dbReference type="STRING" id="418985.A0A1V9X8P3"/>
<dbReference type="SUPFAM" id="SSF54928">
    <property type="entry name" value="RNA-binding domain, RBD"/>
    <property type="match status" value="1"/>
</dbReference>
<accession>A0A1V9X8P3</accession>
<dbReference type="InParanoid" id="A0A1V9X8P3"/>
<evidence type="ECO:0000259" key="4">
    <source>
        <dbReference type="PROSITE" id="PS50102"/>
    </source>
</evidence>
<name>A0A1V9X8P3_9ACAR</name>
<feature type="region of interest" description="Disordered" evidence="3">
    <location>
        <begin position="85"/>
        <end position="106"/>
    </location>
</feature>
<organism evidence="5 6">
    <name type="scientific">Tropilaelaps mercedesae</name>
    <dbReference type="NCBI Taxonomy" id="418985"/>
    <lineage>
        <taxon>Eukaryota</taxon>
        <taxon>Metazoa</taxon>
        <taxon>Ecdysozoa</taxon>
        <taxon>Arthropoda</taxon>
        <taxon>Chelicerata</taxon>
        <taxon>Arachnida</taxon>
        <taxon>Acari</taxon>
        <taxon>Parasitiformes</taxon>
        <taxon>Mesostigmata</taxon>
        <taxon>Gamasina</taxon>
        <taxon>Dermanyssoidea</taxon>
        <taxon>Laelapidae</taxon>
        <taxon>Tropilaelaps</taxon>
    </lineage>
</organism>